<keyword evidence="2" id="KW-1185">Reference proteome</keyword>
<dbReference type="RefSeq" id="WP_307260105.1">
    <property type="nucleotide sequence ID" value="NZ_JAUSVL010000001.1"/>
</dbReference>
<proteinExistence type="predicted"/>
<evidence type="ECO:0000313" key="1">
    <source>
        <dbReference type="EMBL" id="MDQ0288771.1"/>
    </source>
</evidence>
<dbReference type="AlphaFoldDB" id="A0AAE3VEG6"/>
<dbReference type="EMBL" id="JAUSVL010000001">
    <property type="protein sequence ID" value="MDQ0288771.1"/>
    <property type="molecule type" value="Genomic_DNA"/>
</dbReference>
<gene>
    <name evidence="1" type="ORF">J3R75_000878</name>
</gene>
<dbReference type="Proteomes" id="UP001238163">
    <property type="component" value="Unassembled WGS sequence"/>
</dbReference>
<evidence type="ECO:0000313" key="2">
    <source>
        <dbReference type="Proteomes" id="UP001238163"/>
    </source>
</evidence>
<comment type="caution">
    <text evidence="1">The sequence shown here is derived from an EMBL/GenBank/DDBJ whole genome shotgun (WGS) entry which is preliminary data.</text>
</comment>
<protein>
    <submittedName>
        <fullName evidence="1">Uncharacterized protein</fullName>
    </submittedName>
</protein>
<reference evidence="1" key="1">
    <citation type="submission" date="2023-07" db="EMBL/GenBank/DDBJ databases">
        <title>Genomic Encyclopedia of Type Strains, Phase IV (KMG-IV): sequencing the most valuable type-strain genomes for metagenomic binning, comparative biology and taxonomic classification.</title>
        <authorList>
            <person name="Goeker M."/>
        </authorList>
    </citation>
    <scope>NUCLEOTIDE SEQUENCE</scope>
    <source>
        <strain evidence="1">DSM 24202</strain>
    </source>
</reference>
<organism evidence="1 2">
    <name type="scientific">Oligosphaera ethanolica</name>
    <dbReference type="NCBI Taxonomy" id="760260"/>
    <lineage>
        <taxon>Bacteria</taxon>
        <taxon>Pseudomonadati</taxon>
        <taxon>Lentisphaerota</taxon>
        <taxon>Oligosphaeria</taxon>
        <taxon>Oligosphaerales</taxon>
        <taxon>Oligosphaeraceae</taxon>
        <taxon>Oligosphaera</taxon>
    </lineage>
</organism>
<sequence>MKDTFYDVKLRKKVEAEVTEKVKYDNGRHALKAKTKDGRNLTKFVNAEAYTKANVGCCGSKPSAGCCGAKAASKKK</sequence>
<name>A0AAE3VEG6_9BACT</name>
<accession>A0AAE3VEG6</accession>